<evidence type="ECO:0000259" key="4">
    <source>
        <dbReference type="PROSITE" id="PS50048"/>
    </source>
</evidence>
<feature type="non-terminal residue" evidence="5">
    <location>
        <position position="993"/>
    </location>
</feature>
<dbReference type="CDD" id="cd00067">
    <property type="entry name" value="GAL4"/>
    <property type="match status" value="1"/>
</dbReference>
<evidence type="ECO:0000313" key="6">
    <source>
        <dbReference type="Proteomes" id="UP000033483"/>
    </source>
</evidence>
<feature type="compositionally biased region" description="Low complexity" evidence="3">
    <location>
        <begin position="208"/>
        <end position="219"/>
    </location>
</feature>
<dbReference type="InterPro" id="IPR021858">
    <property type="entry name" value="Fun_TF"/>
</dbReference>
<accession>A0A0F4ZB40</accession>
<dbReference type="AlphaFoldDB" id="A0A0F4ZB40"/>
<feature type="region of interest" description="Disordered" evidence="3">
    <location>
        <begin position="688"/>
        <end position="707"/>
    </location>
</feature>
<feature type="region of interest" description="Disordered" evidence="3">
    <location>
        <begin position="719"/>
        <end position="747"/>
    </location>
</feature>
<protein>
    <recommendedName>
        <fullName evidence="4">Zn(2)-C6 fungal-type domain-containing protein</fullName>
    </recommendedName>
</protein>
<dbReference type="PANTHER" id="PTHR37534">
    <property type="entry name" value="TRANSCRIPTIONAL ACTIVATOR PROTEIN UGA3"/>
    <property type="match status" value="1"/>
</dbReference>
<comment type="subcellular location">
    <subcellularLocation>
        <location evidence="1">Nucleus</location>
    </subcellularLocation>
</comment>
<dbReference type="GO" id="GO:0008270">
    <property type="term" value="F:zinc ion binding"/>
    <property type="evidence" value="ECO:0007669"/>
    <property type="project" value="InterPro"/>
</dbReference>
<keyword evidence="6" id="KW-1185">Reference proteome</keyword>
<feature type="compositionally biased region" description="Polar residues" evidence="3">
    <location>
        <begin position="234"/>
        <end position="249"/>
    </location>
</feature>
<evidence type="ECO:0000313" key="5">
    <source>
        <dbReference type="EMBL" id="KKA27351.1"/>
    </source>
</evidence>
<dbReference type="Pfam" id="PF00172">
    <property type="entry name" value="Zn_clus"/>
    <property type="match status" value="1"/>
</dbReference>
<organism evidence="5 6">
    <name type="scientific">Thielaviopsis punctulata</name>
    <dbReference type="NCBI Taxonomy" id="72032"/>
    <lineage>
        <taxon>Eukaryota</taxon>
        <taxon>Fungi</taxon>
        <taxon>Dikarya</taxon>
        <taxon>Ascomycota</taxon>
        <taxon>Pezizomycotina</taxon>
        <taxon>Sordariomycetes</taxon>
        <taxon>Hypocreomycetidae</taxon>
        <taxon>Microascales</taxon>
        <taxon>Ceratocystidaceae</taxon>
        <taxon>Thielaviopsis</taxon>
    </lineage>
</organism>
<comment type="caution">
    <text evidence="5">The sequence shown here is derived from an EMBL/GenBank/DDBJ whole genome shotgun (WGS) entry which is preliminary data.</text>
</comment>
<keyword evidence="2" id="KW-0539">Nucleus</keyword>
<feature type="region of interest" description="Disordered" evidence="3">
    <location>
        <begin position="208"/>
        <end position="280"/>
    </location>
</feature>
<dbReference type="Gene3D" id="4.10.240.10">
    <property type="entry name" value="Zn(2)-C6 fungal-type DNA-binding domain"/>
    <property type="match status" value="1"/>
</dbReference>
<dbReference type="EMBL" id="LAEV01001775">
    <property type="protein sequence ID" value="KKA27351.1"/>
    <property type="molecule type" value="Genomic_DNA"/>
</dbReference>
<dbReference type="GO" id="GO:0005634">
    <property type="term" value="C:nucleus"/>
    <property type="evidence" value="ECO:0007669"/>
    <property type="project" value="UniProtKB-SubCell"/>
</dbReference>
<feature type="region of interest" description="Disordered" evidence="3">
    <location>
        <begin position="544"/>
        <end position="568"/>
    </location>
</feature>
<feature type="domain" description="Zn(2)-C6 fungal-type" evidence="4">
    <location>
        <begin position="1"/>
        <end position="25"/>
    </location>
</feature>
<evidence type="ECO:0000256" key="2">
    <source>
        <dbReference type="ARBA" id="ARBA00023242"/>
    </source>
</evidence>
<proteinExistence type="predicted"/>
<feature type="non-terminal residue" evidence="5">
    <location>
        <position position="1"/>
    </location>
</feature>
<dbReference type="GO" id="GO:0045944">
    <property type="term" value="P:positive regulation of transcription by RNA polymerase II"/>
    <property type="evidence" value="ECO:0007669"/>
    <property type="project" value="TreeGrafter"/>
</dbReference>
<dbReference type="InterPro" id="IPR036864">
    <property type="entry name" value="Zn2-C6_fun-type_DNA-bd_sf"/>
</dbReference>
<dbReference type="Proteomes" id="UP000033483">
    <property type="component" value="Unassembled WGS sequence"/>
</dbReference>
<gene>
    <name evidence="5" type="ORF">TD95_003202</name>
</gene>
<dbReference type="InterPro" id="IPR001138">
    <property type="entry name" value="Zn2Cys6_DnaBD"/>
</dbReference>
<reference evidence="5 6" key="1">
    <citation type="submission" date="2015-03" db="EMBL/GenBank/DDBJ databases">
        <authorList>
            <person name="Radwan O."/>
            <person name="Al-Naeli F.A."/>
            <person name="Rendon G.A."/>
            <person name="Fields C."/>
        </authorList>
    </citation>
    <scope>NUCLEOTIDE SEQUENCE [LARGE SCALE GENOMIC DNA]</scope>
    <source>
        <strain evidence="5">CR-DP1</strain>
    </source>
</reference>
<dbReference type="OrthoDB" id="5391043at2759"/>
<evidence type="ECO:0000256" key="1">
    <source>
        <dbReference type="ARBA" id="ARBA00004123"/>
    </source>
</evidence>
<evidence type="ECO:0000256" key="3">
    <source>
        <dbReference type="SAM" id="MobiDB-lite"/>
    </source>
</evidence>
<sequence>CRARRIKCDEGRPYCQNCLKSRKICEGYGIRYSFRHTMGTNSNGIYGPVSYIQPTFMPGRVPQTSMHDPSSPLAHLGPVDPTQQFFLQEHMQHMSFVDASPDSRAPSMGLAGQHPHHMQQFYAQPAMDVDMMGVPPDMALQLQMEATMAANGMGLDSVPAHYHPQMTPPGMPSAMMQPGMSIARNGYFGEPIPENPTQVPSHLYAPAQQQSIAQAQQQPPQQPPSQPLVHQMPLPQTSIHPAQPSLQTPTHPPAPASISSADPPPHPHSHSHASADGDEHISGESFYLNSLDHSSSDMDEDYTFLRNDTALTKLAADEKAAMVQQLVQSQGGLNTPEYSTQLRTFSRYADDTNVLKNYTPSMKSSPLNDPNTAAVFWHFVNITGVSMSLYERHPFDHSRFAAEFEAIDEARQHAPPGQNIWSHTFPFISFTNPALMHAILALASLQISKLRGTPEISALHHYHISLRRIAHSLRSTNQRSNPATLAATLLLAYFEVWKSDHNKWCNHLFGASILFHELDLPRRTRVIIPIKRRRWLEQTTKRAAEMESQRDMQDPFDPYYAGGNDREELDPDLDELDTDFLGYMMGRHVIPEEVGQGPIRTTKSANEPTSRDIENYEHQRDLFFWYLKMNIYQSMLGGTKLFMDSDVFHQCPPRGPMGNPKAVYGTFDHLLLLLARVRHFASRDLSRKSKAAKLNKNGPSPPPMFNGMMPRDMKVQLPMGFSSPHGGMPADSPQSTSSEDVDLDEQTDAATREWQAILDAFAMFRQRLGPDFEPLAPEFTDRRESPFGPTLQYRTFSVAGIWMNYYMGLIHLHRSHPSMPPASMMAAGRAAGTTAEYARDIGRIAAGLSDDTSRVTEISTLLGGAFIESCFCLFVAGVQFQDQDQRAWLVLRMHDTTRLTGWGSARQIAEGCEAAWDKAANMGHGPRFQKPDMAHEGSNSRVWNNPRRLDRRFEELEDEKLVLVRSERAHYALGLLAVEEDMERLDLKDTMLP</sequence>
<dbReference type="GO" id="GO:0000981">
    <property type="term" value="F:DNA-binding transcription factor activity, RNA polymerase II-specific"/>
    <property type="evidence" value="ECO:0007669"/>
    <property type="project" value="InterPro"/>
</dbReference>
<dbReference type="PANTHER" id="PTHR37534:SF23">
    <property type="entry name" value="ZN(II)2CYS6 TRANSCRIPTION FACTOR (EUROFUNG)"/>
    <property type="match status" value="1"/>
</dbReference>
<feature type="compositionally biased region" description="Basic and acidic residues" evidence="3">
    <location>
        <begin position="544"/>
        <end position="553"/>
    </location>
</feature>
<name>A0A0F4ZB40_9PEZI</name>
<dbReference type="Pfam" id="PF11951">
    <property type="entry name" value="Fungal_trans_2"/>
    <property type="match status" value="1"/>
</dbReference>
<dbReference type="SUPFAM" id="SSF57701">
    <property type="entry name" value="Zn2/Cys6 DNA-binding domain"/>
    <property type="match status" value="1"/>
</dbReference>
<dbReference type="GO" id="GO:0000976">
    <property type="term" value="F:transcription cis-regulatory region binding"/>
    <property type="evidence" value="ECO:0007669"/>
    <property type="project" value="TreeGrafter"/>
</dbReference>
<dbReference type="PROSITE" id="PS50048">
    <property type="entry name" value="ZN2_CY6_FUNGAL_2"/>
    <property type="match status" value="1"/>
</dbReference>